<feature type="compositionally biased region" description="Pro residues" evidence="1">
    <location>
        <begin position="285"/>
        <end position="310"/>
    </location>
</feature>
<protein>
    <submittedName>
        <fullName evidence="2">Uncharacterized protein</fullName>
    </submittedName>
</protein>
<organism evidence="2">
    <name type="scientific">Osta virus</name>
    <dbReference type="NCBI Taxonomy" id="2651945"/>
    <lineage>
        <taxon>Viruses</taxon>
        <taxon>Riboviria</taxon>
        <taxon>Orthornavirae</taxon>
        <taxon>Duplornaviricota</taxon>
        <taxon>Chrymotiviricetes</taxon>
        <taxon>Ghabrivirales</taxon>
        <taxon>Alphatotivirineae</taxon>
        <taxon>Orthototiviridae</taxon>
        <taxon>Totivirus</taxon>
    </lineage>
</organism>
<sequence>MTGKSWVSKDMYRTPTGKMDEKRSQQEKPPDINGHGTPSSTAAQANLEQRLRLAPDGELSVAGVTLNIEVNPGQVEQGADTGVQLETERDTGNGGQGDRGSTVVIQADGNIIPATPDVGYDWDEGLEYGSFLDMTQFETPSASSTGARPAHPNMNERLSENQLEVARIQARLEELADLAVQPGTAETAQHINWEFGQLMRQLRAIPPSPATVTLPIPNDSTPLTGGRGRGFRRGGANNPPGFVNRTDRIWTRSQAANQQPNPPPDHHPNPGRRRRGAFRKEVPEPEPPLPPIPEPAPDPNIRRPNPPPPNSEVSESTTSGETANSSDSDDFPHPVPLLPPQVPLVPADADVDMLSRSGRARQRDAEEAVVVDPPEGMLRPVDVVRDPLRHLIDRVGGLNVNAGRYAPPPHGTAQPAVAGVAQQASIIPARTNGSATDPQVKAGGKVGDHSVDTRNVVETAPSFGTDQGQDIITQIRARIRGATTNVLVVPYTVRVQFDWIMPRHADVGNHPSARTQFHRQHNRMALCPAWRITWDPPLITAEVEPTVAAVYCPNNVVNQKQVTATLRGALQISNEVCNAMCTLPLDNRYRFSLIGLFLVGHIIHELLYWFELGGVQPHVGEQEPDAITLFNTNAAGNAAPAMIAVLVEAINTRRIPIHRRFLTDMDINVLRALARGTDYFQLANQGQFFIHQRIGSAPIHFLVYQDDAVALPAAGVPTADDFVLTLQKLARILNAEDDYVLGWTRAQTIVNGRLVVLEGNLQFISVGLEVERVTTPAPIGCSMIWQQLTNSWRTIDVALGLRAEYDELVAERTVETIRIGAALAALYGLGVSSYLNTFNLGGIFLCRWARRAAEYPADAMAQIIRADVTSLVPPICRAGTSLVTSMTGFVLSWRPFRTQLWCGGMVHRNGDVPDDTLWGQVWQLHVPYVVRPEAMAWLMSSLLSVWGLSGPYPGIDIAPELVIGVEVALQVLAIFKGDTSWSVVANSKSPYLMRVYGAFCINTIRQHFRVGAVWQINWQEVRQATDGSVMVEAGYNVDPRLQPLYDVRTFTMVPGTYITFNWLNMRSLLPNILRATIGDNLWPAIRELGKEPAALSGIPLRHPSDRTVINANRFDFSPMLGGAANQAAPANGAGPNAPPMEN</sequence>
<reference evidence="2" key="1">
    <citation type="journal article" date="2019" name="Viruses">
        <title>Meta-Transcriptomic Comparison of the RNA Viromes of the Mosquito Vectors Culex pipiens and Culex torrentium in Northern Europe.</title>
        <authorList>
            <person name="Pettersson J.H.O."/>
            <person name="Shi M."/>
            <person name="Eden J.-S."/>
            <person name="Holmes E.C."/>
            <person name="Hesson J.C."/>
        </authorList>
    </citation>
    <scope>NUCLEOTIDE SEQUENCE</scope>
    <source>
        <strain evidence="2">OTU55</strain>
    </source>
</reference>
<feature type="region of interest" description="Disordered" evidence="1">
    <location>
        <begin position="208"/>
        <end position="342"/>
    </location>
</feature>
<feature type="compositionally biased region" description="Basic and acidic residues" evidence="1">
    <location>
        <begin position="18"/>
        <end position="30"/>
    </location>
</feature>
<evidence type="ECO:0000256" key="1">
    <source>
        <dbReference type="SAM" id="MobiDB-lite"/>
    </source>
</evidence>
<feature type="compositionally biased region" description="Low complexity" evidence="1">
    <location>
        <begin position="311"/>
        <end position="322"/>
    </location>
</feature>
<feature type="compositionally biased region" description="Pro residues" evidence="1">
    <location>
        <begin position="333"/>
        <end position="342"/>
    </location>
</feature>
<proteinExistence type="predicted"/>
<evidence type="ECO:0000313" key="2">
    <source>
        <dbReference type="EMBL" id="QGA70933.1"/>
    </source>
</evidence>
<feature type="region of interest" description="Disordered" evidence="1">
    <location>
        <begin position="1"/>
        <end position="44"/>
    </location>
</feature>
<accession>A0A5Q0TW12</accession>
<dbReference type="EMBL" id="MK440645">
    <property type="protein sequence ID" value="QGA70933.1"/>
    <property type="molecule type" value="Genomic_RNA"/>
</dbReference>
<name>A0A5Q0TW12_9VIRU</name>